<feature type="region of interest" description="Disordered" evidence="1">
    <location>
        <begin position="1"/>
        <end position="55"/>
    </location>
</feature>
<feature type="compositionally biased region" description="Polar residues" evidence="1">
    <location>
        <begin position="10"/>
        <end position="21"/>
    </location>
</feature>
<reference evidence="2" key="2">
    <citation type="submission" date="2020-11" db="EMBL/GenBank/DDBJ databases">
        <authorList>
            <person name="McCartney M.A."/>
            <person name="Auch B."/>
            <person name="Kono T."/>
            <person name="Mallez S."/>
            <person name="Becker A."/>
            <person name="Gohl D.M."/>
            <person name="Silverstein K.A.T."/>
            <person name="Koren S."/>
            <person name="Bechman K.B."/>
            <person name="Herman A."/>
            <person name="Abrahante J.E."/>
            <person name="Garbe J."/>
        </authorList>
    </citation>
    <scope>NUCLEOTIDE SEQUENCE</scope>
    <source>
        <strain evidence="2">Duluth1</strain>
        <tissue evidence="2">Whole animal</tissue>
    </source>
</reference>
<protein>
    <submittedName>
        <fullName evidence="2">Uncharacterized protein</fullName>
    </submittedName>
</protein>
<evidence type="ECO:0000256" key="1">
    <source>
        <dbReference type="SAM" id="MobiDB-lite"/>
    </source>
</evidence>
<comment type="caution">
    <text evidence="2">The sequence shown here is derived from an EMBL/GenBank/DDBJ whole genome shotgun (WGS) entry which is preliminary data.</text>
</comment>
<keyword evidence="3" id="KW-1185">Reference proteome</keyword>
<evidence type="ECO:0000313" key="3">
    <source>
        <dbReference type="Proteomes" id="UP000828390"/>
    </source>
</evidence>
<dbReference type="EMBL" id="JAIWYP010000014">
    <property type="protein sequence ID" value="KAH3706445.1"/>
    <property type="molecule type" value="Genomic_DNA"/>
</dbReference>
<dbReference type="AlphaFoldDB" id="A0A9D4BRK5"/>
<evidence type="ECO:0000313" key="2">
    <source>
        <dbReference type="EMBL" id="KAH3706445.1"/>
    </source>
</evidence>
<feature type="compositionally biased region" description="Basic residues" evidence="1">
    <location>
        <begin position="38"/>
        <end position="55"/>
    </location>
</feature>
<gene>
    <name evidence="2" type="ORF">DPMN_065831</name>
</gene>
<sequence>MLEVPKQVEEGSSQNSSQYTPPVSVRIPVGGPVARLQGKSKCRRKHRVNRKYSQV</sequence>
<reference evidence="2" key="1">
    <citation type="journal article" date="2019" name="bioRxiv">
        <title>The Genome of the Zebra Mussel, Dreissena polymorpha: A Resource for Invasive Species Research.</title>
        <authorList>
            <person name="McCartney M.A."/>
            <person name="Auch B."/>
            <person name="Kono T."/>
            <person name="Mallez S."/>
            <person name="Zhang Y."/>
            <person name="Obille A."/>
            <person name="Becker A."/>
            <person name="Abrahante J.E."/>
            <person name="Garbe J."/>
            <person name="Badalamenti J.P."/>
            <person name="Herman A."/>
            <person name="Mangelson H."/>
            <person name="Liachko I."/>
            <person name="Sullivan S."/>
            <person name="Sone E.D."/>
            <person name="Koren S."/>
            <person name="Silverstein K.A.T."/>
            <person name="Beckman K.B."/>
            <person name="Gohl D.M."/>
        </authorList>
    </citation>
    <scope>NUCLEOTIDE SEQUENCE</scope>
    <source>
        <strain evidence="2">Duluth1</strain>
        <tissue evidence="2">Whole animal</tissue>
    </source>
</reference>
<accession>A0A9D4BRK5</accession>
<name>A0A9D4BRK5_DREPO</name>
<dbReference type="Proteomes" id="UP000828390">
    <property type="component" value="Unassembled WGS sequence"/>
</dbReference>
<organism evidence="2 3">
    <name type="scientific">Dreissena polymorpha</name>
    <name type="common">Zebra mussel</name>
    <name type="synonym">Mytilus polymorpha</name>
    <dbReference type="NCBI Taxonomy" id="45954"/>
    <lineage>
        <taxon>Eukaryota</taxon>
        <taxon>Metazoa</taxon>
        <taxon>Spiralia</taxon>
        <taxon>Lophotrochozoa</taxon>
        <taxon>Mollusca</taxon>
        <taxon>Bivalvia</taxon>
        <taxon>Autobranchia</taxon>
        <taxon>Heteroconchia</taxon>
        <taxon>Euheterodonta</taxon>
        <taxon>Imparidentia</taxon>
        <taxon>Neoheterodontei</taxon>
        <taxon>Myida</taxon>
        <taxon>Dreissenoidea</taxon>
        <taxon>Dreissenidae</taxon>
        <taxon>Dreissena</taxon>
    </lineage>
</organism>
<proteinExistence type="predicted"/>